<dbReference type="SMART" id="SM00020">
    <property type="entry name" value="Tryp_SPc"/>
    <property type="match status" value="1"/>
</dbReference>
<dbReference type="GO" id="GO:0006508">
    <property type="term" value="P:proteolysis"/>
    <property type="evidence" value="ECO:0007669"/>
    <property type="project" value="InterPro"/>
</dbReference>
<dbReference type="InterPro" id="IPR009003">
    <property type="entry name" value="Peptidase_S1_PA"/>
</dbReference>
<protein>
    <recommendedName>
        <fullName evidence="2">Peptidase S1 domain-containing protein</fullName>
    </recommendedName>
</protein>
<proteinExistence type="predicted"/>
<dbReference type="AlphaFoldDB" id="A0AAV7XP49"/>
<name>A0AAV7XP49_9NEOP</name>
<dbReference type="InterPro" id="IPR043504">
    <property type="entry name" value="Peptidase_S1_PA_chymotrypsin"/>
</dbReference>
<evidence type="ECO:0000256" key="1">
    <source>
        <dbReference type="ARBA" id="ARBA00023157"/>
    </source>
</evidence>
<accession>A0AAV7XP49</accession>
<dbReference type="Gene3D" id="2.40.10.10">
    <property type="entry name" value="Trypsin-like serine proteases"/>
    <property type="match status" value="2"/>
</dbReference>
<dbReference type="FunFam" id="2.40.10.10:FF:000068">
    <property type="entry name" value="transmembrane protease serine 2"/>
    <property type="match status" value="1"/>
</dbReference>
<dbReference type="PANTHER" id="PTHR24252">
    <property type="entry name" value="ACROSIN-RELATED"/>
    <property type="match status" value="1"/>
</dbReference>
<dbReference type="PROSITE" id="PS50240">
    <property type="entry name" value="TRYPSIN_DOM"/>
    <property type="match status" value="1"/>
</dbReference>
<evidence type="ECO:0000313" key="3">
    <source>
        <dbReference type="EMBL" id="KAJ1527974.1"/>
    </source>
</evidence>
<evidence type="ECO:0000313" key="4">
    <source>
        <dbReference type="Proteomes" id="UP001075354"/>
    </source>
</evidence>
<feature type="domain" description="Peptidase S1" evidence="2">
    <location>
        <begin position="89"/>
        <end position="328"/>
    </location>
</feature>
<reference evidence="3" key="1">
    <citation type="submission" date="2022-12" db="EMBL/GenBank/DDBJ databases">
        <title>Chromosome-level genome assembly of the bean flower thrips Megalurothrips usitatus.</title>
        <authorList>
            <person name="Ma L."/>
            <person name="Liu Q."/>
            <person name="Li H."/>
            <person name="Cai W."/>
        </authorList>
    </citation>
    <scope>NUCLEOTIDE SEQUENCE</scope>
    <source>
        <strain evidence="3">Cailab_2022a</strain>
    </source>
</reference>
<dbReference type="EMBL" id="JAPTSV010000005">
    <property type="protein sequence ID" value="KAJ1527974.1"/>
    <property type="molecule type" value="Genomic_DNA"/>
</dbReference>
<dbReference type="PROSITE" id="PS00134">
    <property type="entry name" value="TRYPSIN_HIS"/>
    <property type="match status" value="1"/>
</dbReference>
<sequence>MMPLVPGREEHLQARFEALRSPHPALRMAAPLAGLRRQARPKGAPAAPAAPAATNKAKPTFLFKKADPAVKAQREPQPGPCRQAVHLRIINGQKAVLGQFPWQAGLLADFGEEGKAWCGGSIIHSQWILTAGHCVDDNALGYQVSVGSLGSEQGGEVTRQVFRGLTTFYQHPAYNPYFIDNDIAIIPLPSHIKFSAWCRPVQLPSYSMATDMMAGTTGIVSGWGKTADGDQWITKDLMYTSTTIDGGKSCYDYYGNAWIANKICIKVIDNHAFCSGDSGGAFTFEEEPDLHTQLGIVSFGAAKGCELGLPIVYTRLASFLQFVEDVTNIAIRD</sequence>
<organism evidence="3 4">
    <name type="scientific">Megalurothrips usitatus</name>
    <name type="common">bean blossom thrips</name>
    <dbReference type="NCBI Taxonomy" id="439358"/>
    <lineage>
        <taxon>Eukaryota</taxon>
        <taxon>Metazoa</taxon>
        <taxon>Ecdysozoa</taxon>
        <taxon>Arthropoda</taxon>
        <taxon>Hexapoda</taxon>
        <taxon>Insecta</taxon>
        <taxon>Pterygota</taxon>
        <taxon>Neoptera</taxon>
        <taxon>Paraneoptera</taxon>
        <taxon>Thysanoptera</taxon>
        <taxon>Terebrantia</taxon>
        <taxon>Thripoidea</taxon>
        <taxon>Thripidae</taxon>
        <taxon>Megalurothrips</taxon>
    </lineage>
</organism>
<keyword evidence="4" id="KW-1185">Reference proteome</keyword>
<keyword evidence="1" id="KW-1015">Disulfide bond</keyword>
<dbReference type="InterPro" id="IPR001254">
    <property type="entry name" value="Trypsin_dom"/>
</dbReference>
<dbReference type="InterPro" id="IPR018114">
    <property type="entry name" value="TRYPSIN_HIS"/>
</dbReference>
<dbReference type="InterPro" id="IPR001314">
    <property type="entry name" value="Peptidase_S1A"/>
</dbReference>
<dbReference type="Pfam" id="PF00089">
    <property type="entry name" value="Trypsin"/>
    <property type="match status" value="1"/>
</dbReference>
<gene>
    <name evidence="3" type="ORF">ONE63_007904</name>
</gene>
<dbReference type="SUPFAM" id="SSF50494">
    <property type="entry name" value="Trypsin-like serine proteases"/>
    <property type="match status" value="1"/>
</dbReference>
<evidence type="ECO:0000259" key="2">
    <source>
        <dbReference type="PROSITE" id="PS50240"/>
    </source>
</evidence>
<dbReference type="GO" id="GO:0004252">
    <property type="term" value="F:serine-type endopeptidase activity"/>
    <property type="evidence" value="ECO:0007669"/>
    <property type="project" value="InterPro"/>
</dbReference>
<comment type="caution">
    <text evidence="3">The sequence shown here is derived from an EMBL/GenBank/DDBJ whole genome shotgun (WGS) entry which is preliminary data.</text>
</comment>
<dbReference type="CDD" id="cd00190">
    <property type="entry name" value="Tryp_SPc"/>
    <property type="match status" value="1"/>
</dbReference>
<dbReference type="PANTHER" id="PTHR24252:SF7">
    <property type="entry name" value="HYALIN"/>
    <property type="match status" value="1"/>
</dbReference>
<dbReference type="Proteomes" id="UP001075354">
    <property type="component" value="Chromosome 5"/>
</dbReference>
<dbReference type="PRINTS" id="PR00722">
    <property type="entry name" value="CHYMOTRYPSIN"/>
</dbReference>